<dbReference type="OrthoDB" id="5968937at2759"/>
<dbReference type="SUPFAM" id="SSF81321">
    <property type="entry name" value="Family A G protein-coupled receptor-like"/>
    <property type="match status" value="1"/>
</dbReference>
<keyword evidence="4 10" id="KW-1133">Transmembrane helix</keyword>
<dbReference type="InParanoid" id="A0A6P7HIB9"/>
<feature type="transmembrane region" description="Helical" evidence="10">
    <location>
        <begin position="20"/>
        <end position="52"/>
    </location>
</feature>
<dbReference type="InterPro" id="IPR017452">
    <property type="entry name" value="GPCR_Rhodpsn_7TM"/>
</dbReference>
<keyword evidence="7" id="KW-0675">Receptor</keyword>
<dbReference type="PRINTS" id="PR00237">
    <property type="entry name" value="GPCRRHODOPSN"/>
</dbReference>
<dbReference type="GO" id="GO:0019722">
    <property type="term" value="P:calcium-mediated signaling"/>
    <property type="evidence" value="ECO:0007669"/>
    <property type="project" value="TreeGrafter"/>
</dbReference>
<evidence type="ECO:0000256" key="1">
    <source>
        <dbReference type="ARBA" id="ARBA00004651"/>
    </source>
</evidence>
<dbReference type="GO" id="GO:0004974">
    <property type="term" value="F:leukotriene receptor activity"/>
    <property type="evidence" value="ECO:0007669"/>
    <property type="project" value="UniProtKB-ARBA"/>
</dbReference>
<dbReference type="RefSeq" id="XP_028253728.1">
    <property type="nucleotide sequence ID" value="XM_028397927.1"/>
</dbReference>
<evidence type="ECO:0000259" key="11">
    <source>
        <dbReference type="PROSITE" id="PS50262"/>
    </source>
</evidence>
<feature type="transmembrane region" description="Helical" evidence="10">
    <location>
        <begin position="142"/>
        <end position="163"/>
    </location>
</feature>
<keyword evidence="8" id="KW-0325">Glycoprotein</keyword>
<keyword evidence="5" id="KW-0297">G-protein coupled receptor</keyword>
<dbReference type="GO" id="GO:0007204">
    <property type="term" value="P:positive regulation of cytosolic calcium ion concentration"/>
    <property type="evidence" value="ECO:0007669"/>
    <property type="project" value="TreeGrafter"/>
</dbReference>
<dbReference type="GO" id="GO:0016493">
    <property type="term" value="F:C-C chemokine receptor activity"/>
    <property type="evidence" value="ECO:0007669"/>
    <property type="project" value="TreeGrafter"/>
</dbReference>
<organism evidence="12 13">
    <name type="scientific">Parambassis ranga</name>
    <name type="common">Indian glassy fish</name>
    <dbReference type="NCBI Taxonomy" id="210632"/>
    <lineage>
        <taxon>Eukaryota</taxon>
        <taxon>Metazoa</taxon>
        <taxon>Chordata</taxon>
        <taxon>Craniata</taxon>
        <taxon>Vertebrata</taxon>
        <taxon>Euteleostomi</taxon>
        <taxon>Actinopterygii</taxon>
        <taxon>Neopterygii</taxon>
        <taxon>Teleostei</taxon>
        <taxon>Neoteleostei</taxon>
        <taxon>Acanthomorphata</taxon>
        <taxon>Ovalentaria</taxon>
        <taxon>Ambassidae</taxon>
        <taxon>Parambassis</taxon>
    </lineage>
</organism>
<evidence type="ECO:0000256" key="8">
    <source>
        <dbReference type="ARBA" id="ARBA00023180"/>
    </source>
</evidence>
<keyword evidence="12" id="KW-1185">Reference proteome</keyword>
<feature type="domain" description="G-protein coupled receptors family 1 profile" evidence="11">
    <location>
        <begin position="43"/>
        <end position="284"/>
    </location>
</feature>
<dbReference type="GO" id="GO:0006955">
    <property type="term" value="P:immune response"/>
    <property type="evidence" value="ECO:0007669"/>
    <property type="project" value="TreeGrafter"/>
</dbReference>
<evidence type="ECO:0000256" key="7">
    <source>
        <dbReference type="ARBA" id="ARBA00023170"/>
    </source>
</evidence>
<dbReference type="GeneID" id="114429077"/>
<accession>A0A6P7HIB9</accession>
<gene>
    <name evidence="13" type="primary">LOC114429077</name>
</gene>
<keyword evidence="3 10" id="KW-0812">Transmembrane</keyword>
<dbReference type="FunFam" id="1.20.1070.10:FF:000109">
    <property type="entry name" value="Leukotriene B4 receptor"/>
    <property type="match status" value="1"/>
</dbReference>
<reference evidence="13" key="1">
    <citation type="submission" date="2025-08" db="UniProtKB">
        <authorList>
            <consortium name="RefSeq"/>
        </authorList>
    </citation>
    <scope>IDENTIFICATION</scope>
</reference>
<dbReference type="PROSITE" id="PS50262">
    <property type="entry name" value="G_PROTEIN_RECEP_F1_2"/>
    <property type="match status" value="1"/>
</dbReference>
<dbReference type="Gene3D" id="1.20.1070.10">
    <property type="entry name" value="Rhodopsin 7-helix transmembrane proteins"/>
    <property type="match status" value="1"/>
</dbReference>
<dbReference type="GO" id="GO:0060326">
    <property type="term" value="P:cell chemotaxis"/>
    <property type="evidence" value="ECO:0007669"/>
    <property type="project" value="TreeGrafter"/>
</dbReference>
<evidence type="ECO:0000256" key="6">
    <source>
        <dbReference type="ARBA" id="ARBA00023136"/>
    </source>
</evidence>
<feature type="transmembrane region" description="Helical" evidence="10">
    <location>
        <begin position="64"/>
        <end position="87"/>
    </location>
</feature>
<dbReference type="GO" id="GO:0019957">
    <property type="term" value="F:C-C chemokine binding"/>
    <property type="evidence" value="ECO:0007669"/>
    <property type="project" value="TreeGrafter"/>
</dbReference>
<keyword evidence="2" id="KW-1003">Cell membrane</keyword>
<dbReference type="Pfam" id="PF00001">
    <property type="entry name" value="7tm_1"/>
    <property type="match status" value="1"/>
</dbReference>
<evidence type="ECO:0000256" key="10">
    <source>
        <dbReference type="SAM" id="Phobius"/>
    </source>
</evidence>
<dbReference type="AlphaFoldDB" id="A0A6P7HIB9"/>
<evidence type="ECO:0000256" key="4">
    <source>
        <dbReference type="ARBA" id="ARBA00022989"/>
    </source>
</evidence>
<evidence type="ECO:0000313" key="13">
    <source>
        <dbReference type="RefSeq" id="XP_028253728.1"/>
    </source>
</evidence>
<comment type="subcellular location">
    <subcellularLocation>
        <location evidence="1">Cell membrane</location>
        <topology evidence="1">Multi-pass membrane protein</topology>
    </subcellularLocation>
</comment>
<feature type="transmembrane region" description="Helical" evidence="10">
    <location>
        <begin position="265"/>
        <end position="287"/>
    </location>
</feature>
<feature type="transmembrane region" description="Helical" evidence="10">
    <location>
        <begin position="183"/>
        <end position="207"/>
    </location>
</feature>
<dbReference type="InterPro" id="IPR000276">
    <property type="entry name" value="GPCR_Rhodpsn"/>
</dbReference>
<evidence type="ECO:0000256" key="5">
    <source>
        <dbReference type="ARBA" id="ARBA00023040"/>
    </source>
</evidence>
<keyword evidence="9" id="KW-0807">Transducer</keyword>
<feature type="transmembrane region" description="Helical" evidence="10">
    <location>
        <begin position="228"/>
        <end position="253"/>
    </location>
</feature>
<evidence type="ECO:0000313" key="12">
    <source>
        <dbReference type="Proteomes" id="UP000515145"/>
    </source>
</evidence>
<evidence type="ECO:0000256" key="3">
    <source>
        <dbReference type="ARBA" id="ARBA00022692"/>
    </source>
</evidence>
<sequence>MEPSDYTVDVSNISSSPPRLAWVSTGLVPAVLLSFCFLLGVSGNIAVIILRPNWQHLSSQSQSLMLNLAVSDLFCLLPLPLWIYAYLYSWTFGLVACKLLTYLIYCCIYGSMLTVTVISIQRYLLMVHLQQRCFQLVGMKRLLVLLWLAAVILSIPVLVVRRLSTDENPTQCWDHFSSKAQHLAKLLAETIVGISSFSVIALAYLCLHRRINQAALFNNPRTTKLITSIIVTYVVLWTPYVIVNVLAVAAVALGHEGLRTFYMDTWRITGAVTFVNSCINPLLYAFASQNVCCVCHKTKHLLQKLRFPQIPSRSADITTDTDHQ</sequence>
<proteinExistence type="predicted"/>
<evidence type="ECO:0000256" key="9">
    <source>
        <dbReference type="ARBA" id="ARBA00023224"/>
    </source>
</evidence>
<dbReference type="GO" id="GO:0009897">
    <property type="term" value="C:external side of plasma membrane"/>
    <property type="evidence" value="ECO:0007669"/>
    <property type="project" value="TreeGrafter"/>
</dbReference>
<dbReference type="PANTHER" id="PTHR10489">
    <property type="entry name" value="CELL ADHESION MOLECULE"/>
    <property type="match status" value="1"/>
</dbReference>
<dbReference type="InterPro" id="IPR050119">
    <property type="entry name" value="CCR1-9-like"/>
</dbReference>
<feature type="transmembrane region" description="Helical" evidence="10">
    <location>
        <begin position="99"/>
        <end position="121"/>
    </location>
</feature>
<name>A0A6P7HIB9_9TELE</name>
<dbReference type="Proteomes" id="UP000515145">
    <property type="component" value="Chromosome 24"/>
</dbReference>
<protein>
    <submittedName>
        <fullName evidence="13">C-C chemokine receptor type 2-like</fullName>
    </submittedName>
</protein>
<dbReference type="PANTHER" id="PTHR10489:SF946">
    <property type="entry name" value="LEUKOTRIENE B4 RECEPTOR 1-LIKE"/>
    <property type="match status" value="1"/>
</dbReference>
<keyword evidence="6 10" id="KW-0472">Membrane</keyword>
<evidence type="ECO:0000256" key="2">
    <source>
        <dbReference type="ARBA" id="ARBA00022475"/>
    </source>
</evidence>